<accession>A0A9D4URP5</accession>
<dbReference type="FunFam" id="1.25.40.10:FF:000396">
    <property type="entry name" value="Pentatricopeptide repeat-containing protein At2g36730"/>
    <property type="match status" value="1"/>
</dbReference>
<dbReference type="Pfam" id="PF13041">
    <property type="entry name" value="PPR_2"/>
    <property type="match status" value="3"/>
</dbReference>
<reference evidence="3" key="1">
    <citation type="submission" date="2021-01" db="EMBL/GenBank/DDBJ databases">
        <title>Adiantum capillus-veneris genome.</title>
        <authorList>
            <person name="Fang Y."/>
            <person name="Liao Q."/>
        </authorList>
    </citation>
    <scope>NUCLEOTIDE SEQUENCE</scope>
    <source>
        <strain evidence="3">H3</strain>
        <tissue evidence="3">Leaf</tissue>
    </source>
</reference>
<evidence type="ECO:0000256" key="1">
    <source>
        <dbReference type="ARBA" id="ARBA00022737"/>
    </source>
</evidence>
<dbReference type="InterPro" id="IPR002885">
    <property type="entry name" value="PPR_rpt"/>
</dbReference>
<dbReference type="Gene3D" id="1.25.40.10">
    <property type="entry name" value="Tetratricopeptide repeat domain"/>
    <property type="match status" value="10"/>
</dbReference>
<dbReference type="Proteomes" id="UP000886520">
    <property type="component" value="Chromosome 12"/>
</dbReference>
<name>A0A9D4URP5_ADICA</name>
<dbReference type="PROSITE" id="PS51375">
    <property type="entry name" value="PPR"/>
    <property type="match status" value="6"/>
</dbReference>
<gene>
    <name evidence="3" type="ORF">GOP47_0012959</name>
</gene>
<dbReference type="FunFam" id="1.25.40.10:FF:000158">
    <property type="entry name" value="pentatricopeptide repeat-containing protein At2g33680"/>
    <property type="match status" value="1"/>
</dbReference>
<dbReference type="InterPro" id="IPR011990">
    <property type="entry name" value="TPR-like_helical_dom_sf"/>
</dbReference>
<organism evidence="3 4">
    <name type="scientific">Adiantum capillus-veneris</name>
    <name type="common">Maidenhair fern</name>
    <dbReference type="NCBI Taxonomy" id="13818"/>
    <lineage>
        <taxon>Eukaryota</taxon>
        <taxon>Viridiplantae</taxon>
        <taxon>Streptophyta</taxon>
        <taxon>Embryophyta</taxon>
        <taxon>Tracheophyta</taxon>
        <taxon>Polypodiopsida</taxon>
        <taxon>Polypodiidae</taxon>
        <taxon>Polypodiales</taxon>
        <taxon>Pteridineae</taxon>
        <taxon>Pteridaceae</taxon>
        <taxon>Vittarioideae</taxon>
        <taxon>Adiantum</taxon>
    </lineage>
</organism>
<sequence>MQDGGINPDRTTWSMVLDACDDLESLAVGEWMYNQVVIVGLDDDNSVVASAIKLYGKFQCVDISQILFRRVSDKDFLLWNTMIMVNAQHGLLSEACDLLHEMHESGMVPDCQMLVDLLVACAKHTAFSEGRFLHCTAILLDFDADPLVTNALIDMYGDCNSLGDAWCAFERLKERSGLILTSIIGAYAHSGNDAHAIYLYTKMRRDNVLFDKVTILKLLSACSKQEYLTDGQNMHTDITIRGYDLDCMVANALTDMYGNCGALLNAKRVFERMVNRDIISWNTMIKTYAQQNKATEVFECLSQMEKEAMAPDEATYASILSACTWTDTLPGLRLVYSCIVCGGFAEVPAIVASLIHLYGRLGTLEDTHYLFDKSLSRKEVTWNSMIAAHAEYGRAEEALQLFVQMQNEGVLAENASYICVFNACNDSKSLLCGKHLHACIISLGFEQDILLNTALVSLYGRCSSLEDACTLFTRMHELDEISWSAFIRALSENGFSAEVLEQFEQLLEEAILPNMTTFLNFLHACIEHGALIDGLRLHARLLYCSYVSHTRITNAILNMYWEFGSIVDLERSFFEMQEHDVISFNIVIKSYVHFNCLQDALQTFRQMVVEGVIPDMVTFTNIFEICGNLHAYFQGKVVHISAICSGMSHLPVNNAAITMYSKCGHLQEALGAFNHLSERNVASWNSIVSAYCYLEVGRKALEIFVTMLFEVTPDVTTFVNVLGACRNEEALLTDGRLLHYFITCLELEHEVMIGNCLITMYGRCQSPREAERVFERLAAKNKATWNAMSTSGVLQGATNANFIENMQRNGVSPNEITFAMALDFCINDCSVTRGSLLHMHIIFCGFELDGSIVTSLVNFYGKCGMLNDARTVFERSIFKHLFAWTAMIAAYACYGLGEEAVLLLQQMEHTGLVMDNVTFLIILSACSHSGLLESGEHFLLKMLHNNAAELEHFNCVIDLLSRMGQLTEAEIMIRSMPFQPTSISWTALVGACQTVGDVERACDGVAHMTELNVQNTDGF</sequence>
<keyword evidence="1" id="KW-0677">Repeat</keyword>
<evidence type="ECO:0000313" key="4">
    <source>
        <dbReference type="Proteomes" id="UP000886520"/>
    </source>
</evidence>
<dbReference type="GO" id="GO:0048731">
    <property type="term" value="P:system development"/>
    <property type="evidence" value="ECO:0007669"/>
    <property type="project" value="UniProtKB-ARBA"/>
</dbReference>
<feature type="repeat" description="PPR" evidence="2">
    <location>
        <begin position="75"/>
        <end position="109"/>
    </location>
</feature>
<dbReference type="GO" id="GO:0009451">
    <property type="term" value="P:RNA modification"/>
    <property type="evidence" value="ECO:0007669"/>
    <property type="project" value="InterPro"/>
</dbReference>
<dbReference type="PANTHER" id="PTHR47926:SF533">
    <property type="entry name" value="DYW DOMAIN-CONTAINING PROTEIN"/>
    <property type="match status" value="1"/>
</dbReference>
<dbReference type="OrthoDB" id="10355683at2759"/>
<dbReference type="Pfam" id="PF01535">
    <property type="entry name" value="PPR"/>
    <property type="match status" value="11"/>
</dbReference>
<feature type="repeat" description="PPR" evidence="2">
    <location>
        <begin position="880"/>
        <end position="914"/>
    </location>
</feature>
<proteinExistence type="predicted"/>
<dbReference type="InterPro" id="IPR046960">
    <property type="entry name" value="PPR_At4g14850-like_plant"/>
</dbReference>
<dbReference type="PANTHER" id="PTHR47926">
    <property type="entry name" value="PENTATRICOPEPTIDE REPEAT-CONTAINING PROTEIN"/>
    <property type="match status" value="1"/>
</dbReference>
<evidence type="ECO:0000313" key="3">
    <source>
        <dbReference type="EMBL" id="KAI5072853.1"/>
    </source>
</evidence>
<dbReference type="NCBIfam" id="TIGR00756">
    <property type="entry name" value="PPR"/>
    <property type="match status" value="5"/>
</dbReference>
<dbReference type="AlphaFoldDB" id="A0A9D4URP5"/>
<keyword evidence="4" id="KW-1185">Reference proteome</keyword>
<feature type="repeat" description="PPR" evidence="2">
    <location>
        <begin position="479"/>
        <end position="513"/>
    </location>
</feature>
<dbReference type="EMBL" id="JABFUD020000012">
    <property type="protein sequence ID" value="KAI5072853.1"/>
    <property type="molecule type" value="Genomic_DNA"/>
</dbReference>
<feature type="repeat" description="PPR" evidence="2">
    <location>
        <begin position="277"/>
        <end position="311"/>
    </location>
</feature>
<dbReference type="GO" id="GO:0003723">
    <property type="term" value="F:RNA binding"/>
    <property type="evidence" value="ECO:0007669"/>
    <property type="project" value="InterPro"/>
</dbReference>
<protein>
    <recommendedName>
        <fullName evidence="5">Pentatricopeptide repeat-containing protein</fullName>
    </recommendedName>
</protein>
<evidence type="ECO:0000256" key="2">
    <source>
        <dbReference type="PROSITE-ProRule" id="PRU00708"/>
    </source>
</evidence>
<feature type="repeat" description="PPR" evidence="2">
    <location>
        <begin position="378"/>
        <end position="412"/>
    </location>
</feature>
<comment type="caution">
    <text evidence="3">The sequence shown here is derived from an EMBL/GenBank/DDBJ whole genome shotgun (WGS) entry which is preliminary data.</text>
</comment>
<evidence type="ECO:0008006" key="5">
    <source>
        <dbReference type="Google" id="ProtNLM"/>
    </source>
</evidence>
<feature type="repeat" description="PPR" evidence="2">
    <location>
        <begin position="580"/>
        <end position="614"/>
    </location>
</feature>